<protein>
    <recommendedName>
        <fullName evidence="2 5">peptidylprolyl isomerase</fullName>
        <ecNumber evidence="2 5">5.2.1.8</ecNumber>
    </recommendedName>
</protein>
<reference evidence="7 9" key="1">
    <citation type="journal article" date="2008" name="Science">
        <title>The Physcomitrella genome reveals evolutionary insights into the conquest of land by plants.</title>
        <authorList>
            <person name="Rensing S."/>
            <person name="Lang D."/>
            <person name="Zimmer A."/>
            <person name="Terry A."/>
            <person name="Salamov A."/>
            <person name="Shapiro H."/>
            <person name="Nishiyama T."/>
            <person name="Perroud P.-F."/>
            <person name="Lindquist E."/>
            <person name="Kamisugi Y."/>
            <person name="Tanahashi T."/>
            <person name="Sakakibara K."/>
            <person name="Fujita T."/>
            <person name="Oishi K."/>
            <person name="Shin-I T."/>
            <person name="Kuroki Y."/>
            <person name="Toyoda A."/>
            <person name="Suzuki Y."/>
            <person name="Hashimoto A."/>
            <person name="Yamaguchi K."/>
            <person name="Sugano A."/>
            <person name="Kohara Y."/>
            <person name="Fujiyama A."/>
            <person name="Anterola A."/>
            <person name="Aoki S."/>
            <person name="Ashton N."/>
            <person name="Barbazuk W.B."/>
            <person name="Barker E."/>
            <person name="Bennetzen J."/>
            <person name="Bezanilla M."/>
            <person name="Blankenship R."/>
            <person name="Cho S.H."/>
            <person name="Dutcher S."/>
            <person name="Estelle M."/>
            <person name="Fawcett J.A."/>
            <person name="Gundlach H."/>
            <person name="Hanada K."/>
            <person name="Heyl A."/>
            <person name="Hicks K.A."/>
            <person name="Hugh J."/>
            <person name="Lohr M."/>
            <person name="Mayer K."/>
            <person name="Melkozernov A."/>
            <person name="Murata T."/>
            <person name="Nelson D."/>
            <person name="Pils B."/>
            <person name="Prigge M."/>
            <person name="Reiss B."/>
            <person name="Renner T."/>
            <person name="Rombauts S."/>
            <person name="Rushton P."/>
            <person name="Sanderfoot A."/>
            <person name="Schween G."/>
            <person name="Shiu S.-H."/>
            <person name="Stueber K."/>
            <person name="Theodoulou F.L."/>
            <person name="Tu H."/>
            <person name="Van de Peer Y."/>
            <person name="Verrier P.J."/>
            <person name="Waters E."/>
            <person name="Wood A."/>
            <person name="Yang L."/>
            <person name="Cove D."/>
            <person name="Cuming A."/>
            <person name="Hasebe M."/>
            <person name="Lucas S."/>
            <person name="Mishler D.B."/>
            <person name="Reski R."/>
            <person name="Grigoriev I."/>
            <person name="Quatrano R.S."/>
            <person name="Boore J.L."/>
        </authorList>
    </citation>
    <scope>NUCLEOTIDE SEQUENCE [LARGE SCALE GENOMIC DNA]</scope>
    <source>
        <strain evidence="8 9">cv. Gransden 2004</strain>
    </source>
</reference>
<dbReference type="KEGG" id="ppp:112280945"/>
<dbReference type="Proteomes" id="UP000006727">
    <property type="component" value="Chromosome 4"/>
</dbReference>
<evidence type="ECO:0000313" key="9">
    <source>
        <dbReference type="Proteomes" id="UP000006727"/>
    </source>
</evidence>
<organism evidence="7">
    <name type="scientific">Physcomitrium patens</name>
    <name type="common">Spreading-leaved earth moss</name>
    <name type="synonym">Physcomitrella patens</name>
    <dbReference type="NCBI Taxonomy" id="3218"/>
    <lineage>
        <taxon>Eukaryota</taxon>
        <taxon>Viridiplantae</taxon>
        <taxon>Streptophyta</taxon>
        <taxon>Embryophyta</taxon>
        <taxon>Bryophyta</taxon>
        <taxon>Bryophytina</taxon>
        <taxon>Bryopsida</taxon>
        <taxon>Funariidae</taxon>
        <taxon>Funariales</taxon>
        <taxon>Funariaceae</taxon>
        <taxon>Physcomitrium</taxon>
    </lineage>
</organism>
<dbReference type="InterPro" id="IPR046357">
    <property type="entry name" value="PPIase_dom_sf"/>
</dbReference>
<keyword evidence="3 5" id="KW-0697">Rotamase</keyword>
<evidence type="ECO:0000313" key="7">
    <source>
        <dbReference type="EMBL" id="PNR55047.1"/>
    </source>
</evidence>
<comment type="catalytic activity">
    <reaction evidence="1 5">
        <text>[protein]-peptidylproline (omega=180) = [protein]-peptidylproline (omega=0)</text>
        <dbReference type="Rhea" id="RHEA:16237"/>
        <dbReference type="Rhea" id="RHEA-COMP:10747"/>
        <dbReference type="Rhea" id="RHEA-COMP:10748"/>
        <dbReference type="ChEBI" id="CHEBI:83833"/>
        <dbReference type="ChEBI" id="CHEBI:83834"/>
        <dbReference type="EC" id="5.2.1.8"/>
    </reaction>
</comment>
<dbReference type="Gene3D" id="3.10.50.40">
    <property type="match status" value="1"/>
</dbReference>
<accession>A0A2K1KMP5</accession>
<reference evidence="7 9" key="2">
    <citation type="journal article" date="2018" name="Plant J.">
        <title>The Physcomitrella patens chromosome-scale assembly reveals moss genome structure and evolution.</title>
        <authorList>
            <person name="Lang D."/>
            <person name="Ullrich K.K."/>
            <person name="Murat F."/>
            <person name="Fuchs J."/>
            <person name="Jenkins J."/>
            <person name="Haas F.B."/>
            <person name="Piednoel M."/>
            <person name="Gundlach H."/>
            <person name="Van Bel M."/>
            <person name="Meyberg R."/>
            <person name="Vives C."/>
            <person name="Morata J."/>
            <person name="Symeonidi A."/>
            <person name="Hiss M."/>
            <person name="Muchero W."/>
            <person name="Kamisugi Y."/>
            <person name="Saleh O."/>
            <person name="Blanc G."/>
            <person name="Decker E.L."/>
            <person name="van Gessel N."/>
            <person name="Grimwood J."/>
            <person name="Hayes R.D."/>
            <person name="Graham S.W."/>
            <person name="Gunter L.E."/>
            <person name="McDaniel S.F."/>
            <person name="Hoernstein S.N.W."/>
            <person name="Larsson A."/>
            <person name="Li F.W."/>
            <person name="Perroud P.F."/>
            <person name="Phillips J."/>
            <person name="Ranjan P."/>
            <person name="Rokshar D.S."/>
            <person name="Rothfels C.J."/>
            <person name="Schneider L."/>
            <person name="Shu S."/>
            <person name="Stevenson D.W."/>
            <person name="Thummler F."/>
            <person name="Tillich M."/>
            <person name="Villarreal Aguilar J.C."/>
            <person name="Widiez T."/>
            <person name="Wong G.K."/>
            <person name="Wymore A."/>
            <person name="Zhang Y."/>
            <person name="Zimmer A.D."/>
            <person name="Quatrano R.S."/>
            <person name="Mayer K.F.X."/>
            <person name="Goodstein D."/>
            <person name="Casacuberta J.M."/>
            <person name="Vandepoele K."/>
            <person name="Reski R."/>
            <person name="Cuming A.C."/>
            <person name="Tuskan G.A."/>
            <person name="Maumus F."/>
            <person name="Salse J."/>
            <person name="Schmutz J."/>
            <person name="Rensing S.A."/>
        </authorList>
    </citation>
    <scope>NUCLEOTIDE SEQUENCE [LARGE SCALE GENOMIC DNA]</scope>
    <source>
        <strain evidence="8 9">cv. Gransden 2004</strain>
    </source>
</reference>
<evidence type="ECO:0000256" key="5">
    <source>
        <dbReference type="PROSITE-ProRule" id="PRU00277"/>
    </source>
</evidence>
<proteinExistence type="predicted"/>
<dbReference type="OrthoDB" id="77911at2759"/>
<evidence type="ECO:0000313" key="8">
    <source>
        <dbReference type="EnsemblPlants" id="Pp3c4_8140V3.1"/>
    </source>
</evidence>
<gene>
    <name evidence="8" type="primary">LOC112280945</name>
    <name evidence="7" type="ORF">PHYPA_005940</name>
</gene>
<evidence type="ECO:0000256" key="3">
    <source>
        <dbReference type="ARBA" id="ARBA00023110"/>
    </source>
</evidence>
<dbReference type="Pfam" id="PF00254">
    <property type="entry name" value="FKBP_C"/>
    <property type="match status" value="1"/>
</dbReference>
<dbReference type="PROSITE" id="PS50059">
    <property type="entry name" value="FKBP_PPIASE"/>
    <property type="match status" value="1"/>
</dbReference>
<dbReference type="PANTHER" id="PTHR43811">
    <property type="entry name" value="FKBP-TYPE PEPTIDYL-PROLYL CIS-TRANS ISOMERASE FKPA"/>
    <property type="match status" value="1"/>
</dbReference>
<evidence type="ECO:0000256" key="1">
    <source>
        <dbReference type="ARBA" id="ARBA00000971"/>
    </source>
</evidence>
<evidence type="ECO:0000256" key="4">
    <source>
        <dbReference type="ARBA" id="ARBA00023235"/>
    </source>
</evidence>
<keyword evidence="4 5" id="KW-0413">Isomerase</keyword>
<dbReference type="Gramene" id="Pp3c4_8140V3.1">
    <property type="protein sequence ID" value="Pp3c4_8140V3.1"/>
    <property type="gene ID" value="Pp3c4_8140"/>
</dbReference>
<evidence type="ECO:0000256" key="2">
    <source>
        <dbReference type="ARBA" id="ARBA00013194"/>
    </source>
</evidence>
<dbReference type="PANTHER" id="PTHR43811:SF17">
    <property type="entry name" value="PEPTIDYL-PROLYL CIS-TRANS ISOMERASE FKBP16-3, CHLOROPLASTIC"/>
    <property type="match status" value="1"/>
</dbReference>
<dbReference type="SUPFAM" id="SSF54534">
    <property type="entry name" value="FKBP-like"/>
    <property type="match status" value="1"/>
</dbReference>
<dbReference type="EnsemblPlants" id="Pp3c4_8140V3.3">
    <property type="protein sequence ID" value="Pp3c4_8140V3.3"/>
    <property type="gene ID" value="Pp3c4_8140"/>
</dbReference>
<dbReference type="GeneID" id="112280945"/>
<dbReference type="EMBL" id="ABEU02000004">
    <property type="protein sequence ID" value="PNR55047.1"/>
    <property type="molecule type" value="Genomic_DNA"/>
</dbReference>
<evidence type="ECO:0000259" key="6">
    <source>
        <dbReference type="PROSITE" id="PS50059"/>
    </source>
</evidence>
<dbReference type="AlphaFoldDB" id="A0A2K1KMP5"/>
<dbReference type="PaxDb" id="3218-PP1S143_175V6.1"/>
<dbReference type="EC" id="5.2.1.8" evidence="2 5"/>
<reference evidence="8" key="3">
    <citation type="submission" date="2020-12" db="UniProtKB">
        <authorList>
            <consortium name="EnsemblPlants"/>
        </authorList>
    </citation>
    <scope>IDENTIFICATION</scope>
</reference>
<dbReference type="InterPro" id="IPR001179">
    <property type="entry name" value="PPIase_FKBP_dom"/>
</dbReference>
<dbReference type="EnsemblPlants" id="Pp3c4_8140V3.1">
    <property type="protein sequence ID" value="Pp3c4_8140V3.1"/>
    <property type="gene ID" value="Pp3c4_8140"/>
</dbReference>
<dbReference type="STRING" id="3218.A0A2K1KMP5"/>
<dbReference type="OMA" id="CRCEAAG"/>
<dbReference type="GO" id="GO:0003755">
    <property type="term" value="F:peptidyl-prolyl cis-trans isomerase activity"/>
    <property type="evidence" value="ECO:0007669"/>
    <property type="project" value="UniProtKB-KW"/>
</dbReference>
<keyword evidence="9" id="KW-1185">Reference proteome</keyword>
<sequence length="220" mass="23117">MAQSCLHSTAGAAIWTFPAAKMVSTPRQASLVRCSMSKKGEKMQAEMPRREALATIALGTALSWLPSGIADAAGLPPGPPAPKICDDTCEKELDSIPMETTPSGLQYKDIVVGTGDSPPVGFQVAANYVAMIPNGKIFDSSLEKGVPYIFRVGAGQVVKGLDEGILTMKVGGKRRLYIPGELAFPKGLGAAAGRPRVPPSSPVIFDVSLLYIPGISDFEE</sequence>
<name>A0A2K1KMP5_PHYPA</name>
<dbReference type="RefSeq" id="XP_024372680.1">
    <property type="nucleotide sequence ID" value="XM_024516912.2"/>
</dbReference>
<dbReference type="Gramene" id="Pp3c4_8140V3.3">
    <property type="protein sequence ID" value="Pp3c4_8140V3.3"/>
    <property type="gene ID" value="Pp3c4_8140"/>
</dbReference>
<feature type="domain" description="PPIase FKBP-type" evidence="6">
    <location>
        <begin position="121"/>
        <end position="213"/>
    </location>
</feature>